<comment type="caution">
    <text evidence="1">The sequence shown here is derived from an EMBL/GenBank/DDBJ whole genome shotgun (WGS) entry which is preliminary data.</text>
</comment>
<dbReference type="RefSeq" id="WP_184340032.1">
    <property type="nucleotide sequence ID" value="NZ_JACHIG010000005.1"/>
</dbReference>
<organism evidence="1 2">
    <name type="scientific">Prosthecobacter vanneervenii</name>
    <dbReference type="NCBI Taxonomy" id="48466"/>
    <lineage>
        <taxon>Bacteria</taxon>
        <taxon>Pseudomonadati</taxon>
        <taxon>Verrucomicrobiota</taxon>
        <taxon>Verrucomicrobiia</taxon>
        <taxon>Verrucomicrobiales</taxon>
        <taxon>Verrucomicrobiaceae</taxon>
        <taxon>Prosthecobacter</taxon>
    </lineage>
</organism>
<dbReference type="EMBL" id="JACHIG010000005">
    <property type="protein sequence ID" value="MBB5033115.1"/>
    <property type="molecule type" value="Genomic_DNA"/>
</dbReference>
<name>A0A7W7YBL4_9BACT</name>
<accession>A0A7W7YBL4</accession>
<evidence type="ECO:0000313" key="2">
    <source>
        <dbReference type="Proteomes" id="UP000590740"/>
    </source>
</evidence>
<sequence length="73" mass="8126">MSRTVQLTVPMPSKLANLRFPKALDERLQFLLDEQGRKGRLTSGEKKEADALVQMATTLSILKLGAQVKTLKD</sequence>
<proteinExistence type="predicted"/>
<protein>
    <submittedName>
        <fullName evidence="1">Uncharacterized protein</fullName>
    </submittedName>
</protein>
<dbReference type="AlphaFoldDB" id="A0A7W7YBL4"/>
<reference evidence="1 2" key="1">
    <citation type="submission" date="2020-08" db="EMBL/GenBank/DDBJ databases">
        <title>Genomic Encyclopedia of Type Strains, Phase IV (KMG-IV): sequencing the most valuable type-strain genomes for metagenomic binning, comparative biology and taxonomic classification.</title>
        <authorList>
            <person name="Goeker M."/>
        </authorList>
    </citation>
    <scope>NUCLEOTIDE SEQUENCE [LARGE SCALE GENOMIC DNA]</scope>
    <source>
        <strain evidence="1 2">DSM 12252</strain>
    </source>
</reference>
<evidence type="ECO:0000313" key="1">
    <source>
        <dbReference type="EMBL" id="MBB5033115.1"/>
    </source>
</evidence>
<gene>
    <name evidence="1" type="ORF">HNQ65_002698</name>
</gene>
<keyword evidence="2" id="KW-1185">Reference proteome</keyword>
<dbReference type="Proteomes" id="UP000590740">
    <property type="component" value="Unassembled WGS sequence"/>
</dbReference>